<gene>
    <name evidence="1" type="ORF">SCHPADRAFT_383103</name>
</gene>
<evidence type="ECO:0000313" key="1">
    <source>
        <dbReference type="EMBL" id="KLO13099.1"/>
    </source>
</evidence>
<evidence type="ECO:0008006" key="3">
    <source>
        <dbReference type="Google" id="ProtNLM"/>
    </source>
</evidence>
<organism evidence="1 2">
    <name type="scientific">Schizopora paradoxa</name>
    <dbReference type="NCBI Taxonomy" id="27342"/>
    <lineage>
        <taxon>Eukaryota</taxon>
        <taxon>Fungi</taxon>
        <taxon>Dikarya</taxon>
        <taxon>Basidiomycota</taxon>
        <taxon>Agaricomycotina</taxon>
        <taxon>Agaricomycetes</taxon>
        <taxon>Hymenochaetales</taxon>
        <taxon>Schizoporaceae</taxon>
        <taxon>Schizopora</taxon>
    </lineage>
</organism>
<dbReference type="InParanoid" id="A0A0H2RMJ9"/>
<reference evidence="1 2" key="1">
    <citation type="submission" date="2015-04" db="EMBL/GenBank/DDBJ databases">
        <title>Complete genome sequence of Schizopora paradoxa KUC8140, a cosmopolitan wood degrader in East Asia.</title>
        <authorList>
            <consortium name="DOE Joint Genome Institute"/>
            <person name="Min B."/>
            <person name="Park H."/>
            <person name="Jang Y."/>
            <person name="Kim J.-J."/>
            <person name="Kim K.H."/>
            <person name="Pangilinan J."/>
            <person name="Lipzen A."/>
            <person name="Riley R."/>
            <person name="Grigoriev I.V."/>
            <person name="Spatafora J.W."/>
            <person name="Choi I.-G."/>
        </authorList>
    </citation>
    <scope>NUCLEOTIDE SEQUENCE [LARGE SCALE GENOMIC DNA]</scope>
    <source>
        <strain evidence="1 2">KUC8140</strain>
    </source>
</reference>
<sequence>MQSSRISNLTLDLGILTTAQDEATYSKMSLPSLDSLKVISKNWTTSQLSYKKWSVPSLRHLRVVSCMPDLPQSVLSKVKSFSFEVDDRASWTVGQLSQYLKQLLAVEVLEVDLDCDSSHFPDVFDYHLKVDSKALRSLSVTIQDHRYDYGRTEFVFRMFNYENLRAISIELPGEILPNVSQLLEYIGVINGDFLITECPNLRNLDFRIRPMYNDQYYGSRNPRTEVLCHFLNRSRAVAENLYFEFPEDDHQFFGFSNRLAAIRLKNCRLSKYSTKEGDGPDIFYEMEGIFKQRGDSTDRCLVLDGAKSNPIEEAELVRVPISDRVYSDIRSQLSS</sequence>
<dbReference type="EMBL" id="KQ085965">
    <property type="protein sequence ID" value="KLO13099.1"/>
    <property type="molecule type" value="Genomic_DNA"/>
</dbReference>
<evidence type="ECO:0000313" key="2">
    <source>
        <dbReference type="Proteomes" id="UP000053477"/>
    </source>
</evidence>
<dbReference type="AlphaFoldDB" id="A0A0H2RMJ9"/>
<dbReference type="Proteomes" id="UP000053477">
    <property type="component" value="Unassembled WGS sequence"/>
</dbReference>
<proteinExistence type="predicted"/>
<accession>A0A0H2RMJ9</accession>
<protein>
    <recommendedName>
        <fullName evidence="3">F-box domain-containing protein</fullName>
    </recommendedName>
</protein>
<keyword evidence="2" id="KW-1185">Reference proteome</keyword>
<name>A0A0H2RMJ9_9AGAM</name>